<reference evidence="1" key="1">
    <citation type="journal article" date="2022" name="Int. J. Mol. Sci.">
        <title>Draft Genome of Tanacetum Coccineum: Genomic Comparison of Closely Related Tanacetum-Family Plants.</title>
        <authorList>
            <person name="Yamashiro T."/>
            <person name="Shiraishi A."/>
            <person name="Nakayama K."/>
            <person name="Satake H."/>
        </authorList>
    </citation>
    <scope>NUCLEOTIDE SEQUENCE</scope>
</reference>
<reference evidence="1" key="2">
    <citation type="submission" date="2022-01" db="EMBL/GenBank/DDBJ databases">
        <authorList>
            <person name="Yamashiro T."/>
            <person name="Shiraishi A."/>
            <person name="Satake H."/>
            <person name="Nakayama K."/>
        </authorList>
    </citation>
    <scope>NUCLEOTIDE SEQUENCE</scope>
</reference>
<name>A0ABQ4XL03_9ASTR</name>
<keyword evidence="2" id="KW-1185">Reference proteome</keyword>
<sequence length="150" mass="17666">MTLAASTDKSLKYFDELMSTPVDLSAYIMNGLKITNLSRETLLGPAFRLLQGTRTNYAKLEYDFEEWISHWREQRKTFYGYARGLESRHDVYSMKHILAITRVEIMRKHGYGYLKEIIVRRSDNDLYTFKEGPRLCINDIEDMLLLVVQN</sequence>
<gene>
    <name evidence="1" type="ORF">Tco_0680581</name>
</gene>
<evidence type="ECO:0000313" key="2">
    <source>
        <dbReference type="Proteomes" id="UP001151760"/>
    </source>
</evidence>
<protein>
    <submittedName>
        <fullName evidence="1">Uncharacterized protein</fullName>
    </submittedName>
</protein>
<organism evidence="1 2">
    <name type="scientific">Tanacetum coccineum</name>
    <dbReference type="NCBI Taxonomy" id="301880"/>
    <lineage>
        <taxon>Eukaryota</taxon>
        <taxon>Viridiplantae</taxon>
        <taxon>Streptophyta</taxon>
        <taxon>Embryophyta</taxon>
        <taxon>Tracheophyta</taxon>
        <taxon>Spermatophyta</taxon>
        <taxon>Magnoliopsida</taxon>
        <taxon>eudicotyledons</taxon>
        <taxon>Gunneridae</taxon>
        <taxon>Pentapetalae</taxon>
        <taxon>asterids</taxon>
        <taxon>campanulids</taxon>
        <taxon>Asterales</taxon>
        <taxon>Asteraceae</taxon>
        <taxon>Asteroideae</taxon>
        <taxon>Anthemideae</taxon>
        <taxon>Anthemidinae</taxon>
        <taxon>Tanacetum</taxon>
    </lineage>
</organism>
<proteinExistence type="predicted"/>
<evidence type="ECO:0000313" key="1">
    <source>
        <dbReference type="EMBL" id="GJS66017.1"/>
    </source>
</evidence>
<accession>A0ABQ4XL03</accession>
<dbReference type="EMBL" id="BQNB010009620">
    <property type="protein sequence ID" value="GJS66017.1"/>
    <property type="molecule type" value="Genomic_DNA"/>
</dbReference>
<comment type="caution">
    <text evidence="1">The sequence shown here is derived from an EMBL/GenBank/DDBJ whole genome shotgun (WGS) entry which is preliminary data.</text>
</comment>
<dbReference type="Proteomes" id="UP001151760">
    <property type="component" value="Unassembled WGS sequence"/>
</dbReference>